<accession>A0A182UG50</accession>
<feature type="region of interest" description="Disordered" evidence="3">
    <location>
        <begin position="530"/>
        <end position="603"/>
    </location>
</feature>
<dbReference type="InterPro" id="IPR025954">
    <property type="entry name" value="DBC1/CARP1_inactive_NUDIX"/>
</dbReference>
<dbReference type="InterPro" id="IPR045353">
    <property type="entry name" value="LAIKA"/>
</dbReference>
<feature type="compositionally biased region" description="Basic and acidic residues" evidence="3">
    <location>
        <begin position="427"/>
        <end position="439"/>
    </location>
</feature>
<evidence type="ECO:0000256" key="3">
    <source>
        <dbReference type="SAM" id="MobiDB-lite"/>
    </source>
</evidence>
<dbReference type="Pfam" id="PF02037">
    <property type="entry name" value="SAP"/>
    <property type="match status" value="1"/>
</dbReference>
<protein>
    <recommendedName>
        <fullName evidence="4">SAP domain-containing protein</fullName>
    </recommendedName>
</protein>
<evidence type="ECO:0000313" key="5">
    <source>
        <dbReference type="EnsemblMetazoa" id="AMEC019793-PA"/>
    </source>
</evidence>
<dbReference type="Pfam" id="PF14443">
    <property type="entry name" value="DBC1"/>
    <property type="match status" value="1"/>
</dbReference>
<proteinExistence type="predicted"/>
<dbReference type="SMART" id="SM00513">
    <property type="entry name" value="SAP"/>
    <property type="match status" value="1"/>
</dbReference>
<evidence type="ECO:0000313" key="6">
    <source>
        <dbReference type="Proteomes" id="UP000075902"/>
    </source>
</evidence>
<dbReference type="Proteomes" id="UP000075902">
    <property type="component" value="Unassembled WGS sequence"/>
</dbReference>
<feature type="compositionally biased region" description="Polar residues" evidence="3">
    <location>
        <begin position="554"/>
        <end position="564"/>
    </location>
</feature>
<evidence type="ECO:0000256" key="1">
    <source>
        <dbReference type="ARBA" id="ARBA00023054"/>
    </source>
</evidence>
<sequence length="865" mass="95074">KSVSILELRARYPKLYIPSDFILAEVGWPKSFPPNSPLPLQTGCHFHVFNKEVERPLPLEKTVLDPADADYLYTVKVMLMSTPDMLEIYRNCFYRNEKERRDDGRSYLHPTRMINFLVGTRGKNELMAVGGPWSPSLDGAHPDTDPKVLMRTAIRTCKALTGIDLSACSLWYRFVDIYYRRTESYHKGRLIPPRVETVVVFLPRMSACIPTEGQWEKTQQTYQLQLERILTSSNSSGDDANGGGASLQEVLPAAEEAAPNSSGTEQQAAAAMTEPETETLLMEYKKMKVAELKTELINRNLPTDGIKAVLLARLSEAIIGEKQAQLAQQAQEVKMEVAETEPAVTTGTEEAVKTEPAEAAAAEDSKPPPADVEMADVSDAPKKESDGKPLNETSDETKPAPSEGGIEGGDQEPATAKPELAAALPPRKKEPQPVKLTEKERQNLERWYTMPKEPHVLVHPSRTAKSGKFECSVVSLSVLLDYRPEDTKEHSFEVALFAELFNDMLARDFGFKIYGELARLARKANETAAASETAKKDGTAAAAAGAADGKARQGSEQGGETSNGEDSKASTEKGKDEKEQNDRKRRRRSVEDNHRSKPEPEPARFHTVLPELLLAFAYFDITQCGYIFEKDLLELIYSLGLNLSRSQIRKTVGDVAAARHTLYYRQLTDKALDVAAAGGKAPKKGDGGEVPPSVDLSADSLTGGETAASELTEQQALELARGNTDYTGQLHASVLQIANGGSEQQQQDEPAAKKVKVETAANELPTTADGLVEYKGTIVDVGKCLEQAKLTEQARERAEKSLELVRNLNDELTATNARSTQYISELVADLKSAKKKLIDNEQTIRDMAVSFEFNVGHTMSTCLRN</sequence>
<dbReference type="PANTHER" id="PTHR14304:SF11">
    <property type="entry name" value="SAP DOMAIN-CONTAINING PROTEIN"/>
    <property type="match status" value="1"/>
</dbReference>
<feature type="compositionally biased region" description="Basic and acidic residues" evidence="3">
    <location>
        <begin position="379"/>
        <end position="389"/>
    </location>
</feature>
<keyword evidence="1 2" id="KW-0175">Coiled coil</keyword>
<feature type="coiled-coil region" evidence="2">
    <location>
        <begin position="788"/>
        <end position="815"/>
    </location>
</feature>
<evidence type="ECO:0000259" key="4">
    <source>
        <dbReference type="PROSITE" id="PS50800"/>
    </source>
</evidence>
<feature type="region of interest" description="Disordered" evidence="3">
    <location>
        <begin position="678"/>
        <end position="704"/>
    </location>
</feature>
<feature type="compositionally biased region" description="Basic and acidic residues" evidence="3">
    <location>
        <begin position="589"/>
        <end position="603"/>
    </location>
</feature>
<dbReference type="GO" id="GO:0005634">
    <property type="term" value="C:nucleus"/>
    <property type="evidence" value="ECO:0007669"/>
    <property type="project" value="TreeGrafter"/>
</dbReference>
<dbReference type="PROSITE" id="PS50800">
    <property type="entry name" value="SAP"/>
    <property type="match status" value="1"/>
</dbReference>
<dbReference type="VEuPathDB" id="VectorBase:AMEC019793"/>
<dbReference type="PANTHER" id="PTHR14304">
    <property type="entry name" value="CELL DIVISION CYCLE AND APOPTOSIS REGULATOR PROTEIN"/>
    <property type="match status" value="1"/>
</dbReference>
<evidence type="ECO:0000256" key="2">
    <source>
        <dbReference type="SAM" id="Coils"/>
    </source>
</evidence>
<dbReference type="GO" id="GO:0006355">
    <property type="term" value="P:regulation of DNA-templated transcription"/>
    <property type="evidence" value="ECO:0007669"/>
    <property type="project" value="InterPro"/>
</dbReference>
<reference evidence="5" key="2">
    <citation type="submission" date="2020-05" db="UniProtKB">
        <authorList>
            <consortium name="EnsemblMetazoa"/>
        </authorList>
    </citation>
    <scope>IDENTIFICATION</scope>
    <source>
        <strain evidence="5">CM1001059</strain>
    </source>
</reference>
<dbReference type="AlphaFoldDB" id="A0A182UG50"/>
<dbReference type="Gene3D" id="1.10.720.30">
    <property type="entry name" value="SAP domain"/>
    <property type="match status" value="1"/>
</dbReference>
<feature type="region of interest" description="Disordered" evidence="3">
    <location>
        <begin position="254"/>
        <end position="274"/>
    </location>
</feature>
<feature type="compositionally biased region" description="Low complexity" evidence="3">
    <location>
        <begin position="264"/>
        <end position="274"/>
    </location>
</feature>
<dbReference type="EnsemblMetazoa" id="AMEC019793-RA">
    <property type="protein sequence ID" value="AMEC019793-PA"/>
    <property type="gene ID" value="AMEC019793"/>
</dbReference>
<dbReference type="STRING" id="34690.A0A182UG50"/>
<dbReference type="InterPro" id="IPR025224">
    <property type="entry name" value="CCAR1/CCAR2"/>
</dbReference>
<dbReference type="InterPro" id="IPR036361">
    <property type="entry name" value="SAP_dom_sf"/>
</dbReference>
<name>A0A182UG50_9DIPT</name>
<feature type="domain" description="SAP" evidence="4">
    <location>
        <begin position="284"/>
        <end position="318"/>
    </location>
</feature>
<reference evidence="6" key="1">
    <citation type="submission" date="2014-01" db="EMBL/GenBank/DDBJ databases">
        <title>The Genome Sequence of Anopheles melas CM1001059_A (V2).</title>
        <authorList>
            <consortium name="The Broad Institute Genomics Platform"/>
            <person name="Neafsey D.E."/>
            <person name="Besansky N."/>
            <person name="Howell P."/>
            <person name="Walton C."/>
            <person name="Young S.K."/>
            <person name="Zeng Q."/>
            <person name="Gargeya S."/>
            <person name="Fitzgerald M."/>
            <person name="Haas B."/>
            <person name="Abouelleil A."/>
            <person name="Allen A.W."/>
            <person name="Alvarado L."/>
            <person name="Arachchi H.M."/>
            <person name="Berlin A.M."/>
            <person name="Chapman S.B."/>
            <person name="Gainer-Dewar J."/>
            <person name="Goldberg J."/>
            <person name="Griggs A."/>
            <person name="Gujja S."/>
            <person name="Hansen M."/>
            <person name="Howarth C."/>
            <person name="Imamovic A."/>
            <person name="Ireland A."/>
            <person name="Larimer J."/>
            <person name="McCowan C."/>
            <person name="Murphy C."/>
            <person name="Pearson M."/>
            <person name="Poon T.W."/>
            <person name="Priest M."/>
            <person name="Roberts A."/>
            <person name="Saif S."/>
            <person name="Shea T."/>
            <person name="Sisk P."/>
            <person name="Sykes S."/>
            <person name="Wortman J."/>
            <person name="Nusbaum C."/>
            <person name="Birren B."/>
        </authorList>
    </citation>
    <scope>NUCLEOTIDE SEQUENCE [LARGE SCALE GENOMIC DNA]</scope>
    <source>
        <strain evidence="6">CM1001059</strain>
    </source>
</reference>
<dbReference type="SMART" id="SM01122">
    <property type="entry name" value="DBC1"/>
    <property type="match status" value="1"/>
</dbReference>
<dbReference type="InterPro" id="IPR003034">
    <property type="entry name" value="SAP_dom"/>
</dbReference>
<keyword evidence="6" id="KW-1185">Reference proteome</keyword>
<feature type="compositionally biased region" description="Basic and acidic residues" evidence="3">
    <location>
        <begin position="565"/>
        <end position="582"/>
    </location>
</feature>
<dbReference type="Pfam" id="PF19256">
    <property type="entry name" value="LAIKA"/>
    <property type="match status" value="1"/>
</dbReference>
<organism evidence="5 6">
    <name type="scientific">Anopheles melas</name>
    <dbReference type="NCBI Taxonomy" id="34690"/>
    <lineage>
        <taxon>Eukaryota</taxon>
        <taxon>Metazoa</taxon>
        <taxon>Ecdysozoa</taxon>
        <taxon>Arthropoda</taxon>
        <taxon>Hexapoda</taxon>
        <taxon>Insecta</taxon>
        <taxon>Pterygota</taxon>
        <taxon>Neoptera</taxon>
        <taxon>Endopterygota</taxon>
        <taxon>Diptera</taxon>
        <taxon>Nematocera</taxon>
        <taxon>Culicoidea</taxon>
        <taxon>Culicidae</taxon>
        <taxon>Anophelinae</taxon>
        <taxon>Anopheles</taxon>
    </lineage>
</organism>
<feature type="compositionally biased region" description="Low complexity" evidence="3">
    <location>
        <begin position="539"/>
        <end position="548"/>
    </location>
</feature>
<dbReference type="SUPFAM" id="SSF68906">
    <property type="entry name" value="SAP domain"/>
    <property type="match status" value="1"/>
</dbReference>
<feature type="region of interest" description="Disordered" evidence="3">
    <location>
        <begin position="337"/>
        <end position="439"/>
    </location>
</feature>